<dbReference type="PANTHER" id="PTHR31308">
    <property type="match status" value="1"/>
</dbReference>
<name>A0ABV9FKU7_9NOCA</name>
<dbReference type="InterPro" id="IPR013780">
    <property type="entry name" value="Glyco_hydro_b"/>
</dbReference>
<accession>A0ABV9FKU7</accession>
<dbReference type="EMBL" id="JBHSFO010000001">
    <property type="protein sequence ID" value="MFC4602397.1"/>
    <property type="molecule type" value="Genomic_DNA"/>
</dbReference>
<dbReference type="InterPro" id="IPR052066">
    <property type="entry name" value="Glycosphingolipid_Hydrolases"/>
</dbReference>
<evidence type="ECO:0000256" key="3">
    <source>
        <dbReference type="ARBA" id="ARBA00023295"/>
    </source>
</evidence>
<evidence type="ECO:0000259" key="5">
    <source>
        <dbReference type="Pfam" id="PF00150"/>
    </source>
</evidence>
<dbReference type="Proteomes" id="UP001595914">
    <property type="component" value="Unassembled WGS sequence"/>
</dbReference>
<evidence type="ECO:0000313" key="7">
    <source>
        <dbReference type="EMBL" id="MFC4602397.1"/>
    </source>
</evidence>
<gene>
    <name evidence="7" type="ORF">ACFO6S_01675</name>
</gene>
<dbReference type="Gene3D" id="2.60.40.1180">
    <property type="entry name" value="Golgi alpha-mannosidase II"/>
    <property type="match status" value="1"/>
</dbReference>
<dbReference type="InterPro" id="IPR041036">
    <property type="entry name" value="GH5_C"/>
</dbReference>
<feature type="domain" description="Glycoside hydrolase family 5 C-terminal" evidence="6">
    <location>
        <begin position="392"/>
        <end position="472"/>
    </location>
</feature>
<dbReference type="Pfam" id="PF18564">
    <property type="entry name" value="Glyco_hydro_5_C"/>
    <property type="match status" value="1"/>
</dbReference>
<evidence type="ECO:0000256" key="4">
    <source>
        <dbReference type="RuleBase" id="RU361153"/>
    </source>
</evidence>
<evidence type="ECO:0000256" key="1">
    <source>
        <dbReference type="ARBA" id="ARBA00005641"/>
    </source>
</evidence>
<keyword evidence="2 4" id="KW-0378">Hydrolase</keyword>
<dbReference type="SUPFAM" id="SSF51445">
    <property type="entry name" value="(Trans)glycosidases"/>
    <property type="match status" value="1"/>
</dbReference>
<dbReference type="InterPro" id="IPR017853">
    <property type="entry name" value="GH"/>
</dbReference>
<evidence type="ECO:0000313" key="8">
    <source>
        <dbReference type="Proteomes" id="UP001595914"/>
    </source>
</evidence>
<evidence type="ECO:0000256" key="2">
    <source>
        <dbReference type="ARBA" id="ARBA00022801"/>
    </source>
</evidence>
<feature type="domain" description="Glycoside hydrolase family 5" evidence="5">
    <location>
        <begin position="66"/>
        <end position="366"/>
    </location>
</feature>
<evidence type="ECO:0000259" key="6">
    <source>
        <dbReference type="Pfam" id="PF18564"/>
    </source>
</evidence>
<sequence>MRWLSVVAVSAIVAVGGPSVGTSVSSAAPPPTVTGENGVVYPTDPQGRALLLRGWEFADESCGPEAFAETPEKFRQMADLGYNAIRVPFNWECAEPTEGNYDEAYLTAYTTVFRAAEAAELVVTPVLNDHFPGWVLERAGDRPATSSAELGSATLGSTDVGASVLGKHGDLEFLAAWGLVYDDAEVRGRVLDLWELLAGRFHDEPSLFGYDLFNEPWFDPLATGSSLLDPFAGEADRLTSLYQDIADRIRTVDATHWLLVEPFWAGVGSLALPTRLGEIRDSAQKVAYAPHIYSLAMEAGGDYDPAGGFVADYWDAVVGYAQRYRLPLLIWEWGPQNPKTPNADRYVREVMAGIDAHAAGSMSFAWCTGLSGWCNLGEDGVPGAAMAQTVGAYPQRIAGEPISLATDPAAGATLSFRPRGEAPTVMVVPKAAYPNGYDVDLDGGAYTVTPNGTFDVLDITADPTADRVDVTVGRR</sequence>
<reference evidence="8" key="1">
    <citation type="journal article" date="2019" name="Int. J. Syst. Evol. Microbiol.">
        <title>The Global Catalogue of Microorganisms (GCM) 10K type strain sequencing project: providing services to taxonomists for standard genome sequencing and annotation.</title>
        <authorList>
            <consortium name="The Broad Institute Genomics Platform"/>
            <consortium name="The Broad Institute Genome Sequencing Center for Infectious Disease"/>
            <person name="Wu L."/>
            <person name="Ma J."/>
        </authorList>
    </citation>
    <scope>NUCLEOTIDE SEQUENCE [LARGE SCALE GENOMIC DNA]</scope>
    <source>
        <strain evidence="8">CCUG 54520</strain>
    </source>
</reference>
<dbReference type="RefSeq" id="WP_378413508.1">
    <property type="nucleotide sequence ID" value="NZ_JBHSFO010000001.1"/>
</dbReference>
<dbReference type="InterPro" id="IPR001547">
    <property type="entry name" value="Glyco_hydro_5"/>
</dbReference>
<protein>
    <submittedName>
        <fullName evidence="7">Cellulase family glycosylhydrolase</fullName>
    </submittedName>
</protein>
<dbReference type="PANTHER" id="PTHR31308:SF3">
    <property type="entry name" value="ENDOGLYCOCERAMIDASE"/>
    <property type="match status" value="1"/>
</dbReference>
<keyword evidence="8" id="KW-1185">Reference proteome</keyword>
<comment type="similarity">
    <text evidence="1 4">Belongs to the glycosyl hydrolase 5 (cellulase A) family.</text>
</comment>
<comment type="caution">
    <text evidence="7">The sequence shown here is derived from an EMBL/GenBank/DDBJ whole genome shotgun (WGS) entry which is preliminary data.</text>
</comment>
<keyword evidence="3 4" id="KW-0326">Glycosidase</keyword>
<proteinExistence type="inferred from homology"/>
<dbReference type="Gene3D" id="3.20.20.80">
    <property type="entry name" value="Glycosidases"/>
    <property type="match status" value="1"/>
</dbReference>
<organism evidence="7 8">
    <name type="scientific">Rhodococcus kronopolitis</name>
    <dbReference type="NCBI Taxonomy" id="1460226"/>
    <lineage>
        <taxon>Bacteria</taxon>
        <taxon>Bacillati</taxon>
        <taxon>Actinomycetota</taxon>
        <taxon>Actinomycetes</taxon>
        <taxon>Mycobacteriales</taxon>
        <taxon>Nocardiaceae</taxon>
        <taxon>Rhodococcus</taxon>
    </lineage>
</organism>
<dbReference type="Pfam" id="PF00150">
    <property type="entry name" value="Cellulase"/>
    <property type="match status" value="1"/>
</dbReference>